<gene>
    <name evidence="3" type="ORF">FCN80_25250</name>
</gene>
<keyword evidence="1" id="KW-0560">Oxidoreductase</keyword>
<evidence type="ECO:0000313" key="3">
    <source>
        <dbReference type="EMBL" id="TKI02363.1"/>
    </source>
</evidence>
<dbReference type="EMBL" id="SZPQ01000084">
    <property type="protein sequence ID" value="TKI02363.1"/>
    <property type="molecule type" value="Genomic_DNA"/>
</dbReference>
<dbReference type="CDD" id="cd19076">
    <property type="entry name" value="AKR_AKR13A_13D"/>
    <property type="match status" value="1"/>
</dbReference>
<dbReference type="RefSeq" id="WP_136993059.1">
    <property type="nucleotide sequence ID" value="NZ_SZPQ01000084.1"/>
</dbReference>
<dbReference type="PANTHER" id="PTHR43625:SF40">
    <property type="entry name" value="ALDO-KETO REDUCTASE YAKC [NADP(+)]"/>
    <property type="match status" value="1"/>
</dbReference>
<evidence type="ECO:0000259" key="2">
    <source>
        <dbReference type="Pfam" id="PF00248"/>
    </source>
</evidence>
<dbReference type="Gene3D" id="3.20.20.100">
    <property type="entry name" value="NADP-dependent oxidoreductase domain"/>
    <property type="match status" value="1"/>
</dbReference>
<dbReference type="InterPro" id="IPR036812">
    <property type="entry name" value="NAD(P)_OxRdtase_dom_sf"/>
</dbReference>
<accession>A0ABY2SDD6</accession>
<reference evidence="3 4" key="1">
    <citation type="submission" date="2019-04" db="EMBL/GenBank/DDBJ databases">
        <authorList>
            <person name="Li M."/>
            <person name="Gao C."/>
        </authorList>
    </citation>
    <scope>NUCLEOTIDE SEQUENCE [LARGE SCALE GENOMIC DNA]</scope>
    <source>
        <strain evidence="3 4">BGMRC 2031</strain>
    </source>
</reference>
<evidence type="ECO:0000256" key="1">
    <source>
        <dbReference type="ARBA" id="ARBA00023002"/>
    </source>
</evidence>
<evidence type="ECO:0000313" key="4">
    <source>
        <dbReference type="Proteomes" id="UP000305202"/>
    </source>
</evidence>
<name>A0ABY2SDD6_9HYPH</name>
<comment type="caution">
    <text evidence="3">The sequence shown here is derived from an EMBL/GenBank/DDBJ whole genome shotgun (WGS) entry which is preliminary data.</text>
</comment>
<sequence>MLKKRCLGSQGLTVSELGLGCMGMSHAYGEADEKESLATLDRALALGVDFFDTAEFYGPYRNEELLGRWLNAGGHRQRVVIATKFGFDIGGKRASGLDSRPEHIRAVVDASLQRLQTDYIDLLYQHRVDPEVPIEDVAGTVGELISAGKVRYFGLSEAGVETLRRAHRVQPVSALQSEYSLWERNLDGEILPTLRELGIGLVPFSPLGRGFLTGQAKRAEDYPENDFRSWGDPRLAGDNYKANKQLAETVKQVASRCATTPAQVALAWLLQQGTDIVPIPGCKSRRHLEDNIGAGTLTLPDRELAELNALTGRLKVSGARYTASFARFLDR</sequence>
<dbReference type="Proteomes" id="UP000305202">
    <property type="component" value="Unassembled WGS sequence"/>
</dbReference>
<dbReference type="InterPro" id="IPR050791">
    <property type="entry name" value="Aldo-Keto_reductase"/>
</dbReference>
<dbReference type="SUPFAM" id="SSF51430">
    <property type="entry name" value="NAD(P)-linked oxidoreductase"/>
    <property type="match status" value="1"/>
</dbReference>
<dbReference type="Pfam" id="PF00248">
    <property type="entry name" value="Aldo_ket_red"/>
    <property type="match status" value="1"/>
</dbReference>
<protein>
    <submittedName>
        <fullName evidence="3">Aldo/keto reductase</fullName>
    </submittedName>
</protein>
<dbReference type="InterPro" id="IPR023210">
    <property type="entry name" value="NADP_OxRdtase_dom"/>
</dbReference>
<organism evidence="3 4">
    <name type="scientific">Martelella alba</name>
    <dbReference type="NCBI Taxonomy" id="2590451"/>
    <lineage>
        <taxon>Bacteria</taxon>
        <taxon>Pseudomonadati</taxon>
        <taxon>Pseudomonadota</taxon>
        <taxon>Alphaproteobacteria</taxon>
        <taxon>Hyphomicrobiales</taxon>
        <taxon>Aurantimonadaceae</taxon>
        <taxon>Martelella</taxon>
    </lineage>
</organism>
<proteinExistence type="predicted"/>
<dbReference type="PANTHER" id="PTHR43625">
    <property type="entry name" value="AFLATOXIN B1 ALDEHYDE REDUCTASE"/>
    <property type="match status" value="1"/>
</dbReference>
<keyword evidence="4" id="KW-1185">Reference proteome</keyword>
<feature type="domain" description="NADP-dependent oxidoreductase" evidence="2">
    <location>
        <begin position="16"/>
        <end position="310"/>
    </location>
</feature>